<dbReference type="Pfam" id="PF00187">
    <property type="entry name" value="Chitin_bind_1"/>
    <property type="match status" value="2"/>
</dbReference>
<feature type="disulfide bond" evidence="14">
    <location>
        <begin position="98"/>
        <end position="113"/>
    </location>
</feature>
<comment type="catalytic activity">
    <reaction evidence="1">
        <text>Random endo-hydrolysis of N-acetyl-beta-D-glucosaminide (1-&gt;4)-beta-linkages in chitin and chitodextrins.</text>
        <dbReference type="EC" id="3.2.1.14"/>
    </reaction>
</comment>
<feature type="signal peptide" evidence="15">
    <location>
        <begin position="1"/>
        <end position="41"/>
    </location>
</feature>
<dbReference type="GO" id="GO:0008843">
    <property type="term" value="F:endochitinase activity"/>
    <property type="evidence" value="ECO:0007669"/>
    <property type="project" value="UniProtKB-EC"/>
</dbReference>
<dbReference type="PANTHER" id="PTHR22595:SF79">
    <property type="entry name" value="CHITINASE 12"/>
    <property type="match status" value="1"/>
</dbReference>
<evidence type="ECO:0000256" key="14">
    <source>
        <dbReference type="PROSITE-ProRule" id="PRU00261"/>
    </source>
</evidence>
<evidence type="ECO:0000313" key="18">
    <source>
        <dbReference type="Proteomes" id="UP001054889"/>
    </source>
</evidence>
<dbReference type="SUPFAM" id="SSF57016">
    <property type="entry name" value="Plant lectins/antimicrobial peptides"/>
    <property type="match status" value="2"/>
</dbReference>
<dbReference type="PRINTS" id="PR00451">
    <property type="entry name" value="CHITINBINDNG"/>
</dbReference>
<dbReference type="PROSITE" id="PS00773">
    <property type="entry name" value="CHITINASE_19_1"/>
    <property type="match status" value="1"/>
</dbReference>
<keyword evidence="18" id="KW-1185">Reference proteome</keyword>
<accession>A0AAV5DUP7</accession>
<feature type="disulfide bond" evidence="14">
    <location>
        <begin position="130"/>
        <end position="134"/>
    </location>
</feature>
<dbReference type="SUPFAM" id="SSF53955">
    <property type="entry name" value="Lysozyme-like"/>
    <property type="match status" value="1"/>
</dbReference>
<evidence type="ECO:0000256" key="5">
    <source>
        <dbReference type="ARBA" id="ARBA00022729"/>
    </source>
</evidence>
<gene>
    <name evidence="17" type="primary">gb01068</name>
    <name evidence="17" type="ORF">PR202_gb01068</name>
</gene>
<comment type="caution">
    <text evidence="17">The sequence shown here is derived from an EMBL/GenBank/DDBJ whole genome shotgun (WGS) entry which is preliminary data.</text>
</comment>
<feature type="domain" description="Chitin-binding type-1" evidence="16">
    <location>
        <begin position="95"/>
        <end position="136"/>
    </location>
</feature>
<dbReference type="FunFam" id="3.30.60.10:FF:000001">
    <property type="entry name" value="Basic endochitinase"/>
    <property type="match status" value="2"/>
</dbReference>
<evidence type="ECO:0000256" key="3">
    <source>
        <dbReference type="ARBA" id="ARBA00012729"/>
    </source>
</evidence>
<dbReference type="Pfam" id="PF00182">
    <property type="entry name" value="Glyco_hydro_19"/>
    <property type="match status" value="1"/>
</dbReference>
<dbReference type="GO" id="GO:0006032">
    <property type="term" value="P:chitin catabolic process"/>
    <property type="evidence" value="ECO:0007669"/>
    <property type="project" value="UniProtKB-KW"/>
</dbReference>
<name>A0AAV5DUP7_ELECO</name>
<feature type="disulfide bond" evidence="13 14">
    <location>
        <begin position="58"/>
        <end position="72"/>
    </location>
</feature>
<dbReference type="Gene3D" id="1.10.530.10">
    <property type="match status" value="1"/>
</dbReference>
<dbReference type="CDD" id="cd00325">
    <property type="entry name" value="chitinase_GH19"/>
    <property type="match status" value="1"/>
</dbReference>
<protein>
    <recommendedName>
        <fullName evidence="3">chitinase</fullName>
        <ecNumber evidence="3">3.2.1.14</ecNumber>
    </recommendedName>
</protein>
<dbReference type="GO" id="GO:0000272">
    <property type="term" value="P:polysaccharide catabolic process"/>
    <property type="evidence" value="ECO:0007669"/>
    <property type="project" value="UniProtKB-KW"/>
</dbReference>
<dbReference type="PROSITE" id="PS00026">
    <property type="entry name" value="CHIT_BIND_I_1"/>
    <property type="match status" value="1"/>
</dbReference>
<keyword evidence="12" id="KW-0624">Polysaccharide degradation</keyword>
<dbReference type="CDD" id="cd06921">
    <property type="entry name" value="ChtBD1_GH19_hevein"/>
    <property type="match status" value="2"/>
</dbReference>
<dbReference type="PIRSF" id="PIRSF001060">
    <property type="entry name" value="Endochitinase"/>
    <property type="match status" value="1"/>
</dbReference>
<evidence type="ECO:0000256" key="7">
    <source>
        <dbReference type="ARBA" id="ARBA00022821"/>
    </source>
</evidence>
<keyword evidence="4 14" id="KW-0147">Chitin-binding</keyword>
<dbReference type="InterPro" id="IPR036861">
    <property type="entry name" value="Endochitinase-like_sf"/>
</dbReference>
<dbReference type="PROSITE" id="PS50941">
    <property type="entry name" value="CHIT_BIND_I_2"/>
    <property type="match status" value="2"/>
</dbReference>
<keyword evidence="5 15" id="KW-0732">Signal</keyword>
<feature type="chain" id="PRO_5043652296" description="chitinase" evidence="15">
    <location>
        <begin position="42"/>
        <end position="385"/>
    </location>
</feature>
<evidence type="ECO:0000256" key="12">
    <source>
        <dbReference type="ARBA" id="ARBA00023326"/>
    </source>
</evidence>
<evidence type="ECO:0000256" key="2">
    <source>
        <dbReference type="ARBA" id="ARBA00009373"/>
    </source>
</evidence>
<dbReference type="Gene3D" id="3.30.60.10">
    <property type="entry name" value="Endochitinase-like"/>
    <property type="match status" value="2"/>
</dbReference>
<dbReference type="FunFam" id="3.30.20.10:FF:000001">
    <property type="entry name" value="Endochitinase (Chitinase)"/>
    <property type="match status" value="1"/>
</dbReference>
<feature type="disulfide bond" evidence="13">
    <location>
        <begin position="233"/>
        <end position="241"/>
    </location>
</feature>
<keyword evidence="10" id="KW-0119">Carbohydrate metabolism</keyword>
<evidence type="ECO:0000256" key="9">
    <source>
        <dbReference type="ARBA" id="ARBA00023157"/>
    </source>
</evidence>
<dbReference type="InterPro" id="IPR016283">
    <property type="entry name" value="Glyco_hydro_19"/>
</dbReference>
<reference evidence="17" key="1">
    <citation type="journal article" date="2018" name="DNA Res.">
        <title>Multiple hybrid de novo genome assembly of finger millet, an orphan allotetraploid crop.</title>
        <authorList>
            <person name="Hatakeyama M."/>
            <person name="Aluri S."/>
            <person name="Balachadran M.T."/>
            <person name="Sivarajan S.R."/>
            <person name="Patrignani A."/>
            <person name="Gruter S."/>
            <person name="Poveda L."/>
            <person name="Shimizu-Inatsugi R."/>
            <person name="Baeten J."/>
            <person name="Francoijs K.J."/>
            <person name="Nataraja K.N."/>
            <person name="Reddy Y.A.N."/>
            <person name="Phadnis S."/>
            <person name="Ravikumar R.L."/>
            <person name="Schlapbach R."/>
            <person name="Sreeman S.M."/>
            <person name="Shimizu K.K."/>
        </authorList>
    </citation>
    <scope>NUCLEOTIDE SEQUENCE</scope>
</reference>
<dbReference type="Proteomes" id="UP001054889">
    <property type="component" value="Unassembled WGS sequence"/>
</dbReference>
<dbReference type="GO" id="GO:0050832">
    <property type="term" value="P:defense response to fungus"/>
    <property type="evidence" value="ECO:0007669"/>
    <property type="project" value="TreeGrafter"/>
</dbReference>
<keyword evidence="7" id="KW-0611">Plant defense</keyword>
<dbReference type="InterPro" id="IPR001002">
    <property type="entry name" value="Chitin-bd_1"/>
</dbReference>
<dbReference type="Gene3D" id="3.30.20.10">
    <property type="entry name" value="Endochitinase, domain 2"/>
    <property type="match status" value="1"/>
</dbReference>
<evidence type="ECO:0000259" key="16">
    <source>
        <dbReference type="PROSITE" id="PS50941"/>
    </source>
</evidence>
<dbReference type="PANTHER" id="PTHR22595">
    <property type="entry name" value="CHITINASE-RELATED"/>
    <property type="match status" value="1"/>
</dbReference>
<feature type="disulfide bond" evidence="13">
    <location>
        <begin position="161"/>
        <end position="221"/>
    </location>
</feature>
<feature type="disulfide bond" evidence="13 14">
    <location>
        <begin position="76"/>
        <end position="80"/>
    </location>
</feature>
<evidence type="ECO:0000256" key="8">
    <source>
        <dbReference type="ARBA" id="ARBA00023024"/>
    </source>
</evidence>
<dbReference type="EMBL" id="BQKI01000071">
    <property type="protein sequence ID" value="GJN14268.1"/>
    <property type="molecule type" value="Genomic_DNA"/>
</dbReference>
<keyword evidence="9 13" id="KW-1015">Disulfide bond</keyword>
<reference evidence="17" key="2">
    <citation type="submission" date="2021-12" db="EMBL/GenBank/DDBJ databases">
        <title>Resequencing data analysis of finger millet.</title>
        <authorList>
            <person name="Hatakeyama M."/>
            <person name="Aluri S."/>
            <person name="Balachadran M.T."/>
            <person name="Sivarajan S.R."/>
            <person name="Poveda L."/>
            <person name="Shimizu-Inatsugi R."/>
            <person name="Schlapbach R."/>
            <person name="Sreeman S.M."/>
            <person name="Shimizu K.K."/>
        </authorList>
    </citation>
    <scope>NUCLEOTIDE SEQUENCE</scope>
</reference>
<sequence>MSRRTMAEKSSKPAFSAANLAMKALALAVLALAYSAAPAHAQQCGAQAGGALCADGLCCSQFGYCGVTSDYCGRGCQSQCSVSGRRSGYAAPVRAPQCGAQAGGALCPNGLCCSQFGYCGVTNDYCGAGCQSQCSVNARSGGAGSVVTRELFERMLPCHDCPDRDFYTYDAFLAAARSFPAFGATGDEDARKREVAAFMAQAAHGTSSSSGGASSYAGGFCYKEAQGVTSNYCTPTAQFPCAPNKTYHARGPMQISYNYNYGLASQAIAEDLLRNPELVSTDPVVAFKTALWQWMTPGDRNQPSCHAVITGLWTATPPHKAAGRVPGFGLTTNILTGGRRCAADDDTRRVGLYKRYCDLLGVGYGPNLGCRGQVPFDGDIEAPAK</sequence>
<dbReference type="SMART" id="SM00270">
    <property type="entry name" value="ChtBD1"/>
    <property type="match status" value="2"/>
</dbReference>
<evidence type="ECO:0000256" key="10">
    <source>
        <dbReference type="ARBA" id="ARBA00023277"/>
    </source>
</evidence>
<evidence type="ECO:0000256" key="4">
    <source>
        <dbReference type="ARBA" id="ARBA00022669"/>
    </source>
</evidence>
<evidence type="ECO:0000313" key="17">
    <source>
        <dbReference type="EMBL" id="GJN14268.1"/>
    </source>
</evidence>
<evidence type="ECO:0000256" key="1">
    <source>
        <dbReference type="ARBA" id="ARBA00000822"/>
    </source>
</evidence>
<evidence type="ECO:0000256" key="11">
    <source>
        <dbReference type="ARBA" id="ARBA00023295"/>
    </source>
</evidence>
<evidence type="ECO:0000256" key="6">
    <source>
        <dbReference type="ARBA" id="ARBA00022801"/>
    </source>
</evidence>
<feature type="disulfide bond" evidence="13 14">
    <location>
        <begin position="44"/>
        <end position="59"/>
    </location>
</feature>
<dbReference type="InterPro" id="IPR023346">
    <property type="entry name" value="Lysozyme-like_dom_sf"/>
</dbReference>
<evidence type="ECO:0000256" key="15">
    <source>
        <dbReference type="SAM" id="SignalP"/>
    </source>
</evidence>
<keyword evidence="8" id="KW-0146">Chitin degradation</keyword>
<dbReference type="AlphaFoldDB" id="A0AAV5DUP7"/>
<comment type="similarity">
    <text evidence="2">Belongs to the glycosyl hydrolase 19 family. Chitinase class I subfamily.</text>
</comment>
<feature type="disulfide bond" evidence="14">
    <location>
        <begin position="112"/>
        <end position="126"/>
    </location>
</feature>
<feature type="disulfide bond" evidence="13 14">
    <location>
        <begin position="53"/>
        <end position="65"/>
    </location>
</feature>
<dbReference type="GO" id="GO:0016998">
    <property type="term" value="P:cell wall macromolecule catabolic process"/>
    <property type="evidence" value="ECO:0007669"/>
    <property type="project" value="InterPro"/>
</dbReference>
<organism evidence="17 18">
    <name type="scientific">Eleusine coracana subsp. coracana</name>
    <dbReference type="NCBI Taxonomy" id="191504"/>
    <lineage>
        <taxon>Eukaryota</taxon>
        <taxon>Viridiplantae</taxon>
        <taxon>Streptophyta</taxon>
        <taxon>Embryophyta</taxon>
        <taxon>Tracheophyta</taxon>
        <taxon>Spermatophyta</taxon>
        <taxon>Magnoliopsida</taxon>
        <taxon>Liliopsida</taxon>
        <taxon>Poales</taxon>
        <taxon>Poaceae</taxon>
        <taxon>PACMAD clade</taxon>
        <taxon>Chloridoideae</taxon>
        <taxon>Cynodonteae</taxon>
        <taxon>Eleusininae</taxon>
        <taxon>Eleusine</taxon>
    </lineage>
</organism>
<dbReference type="InterPro" id="IPR018371">
    <property type="entry name" value="Chitin-binding_1_CS"/>
</dbReference>
<feature type="disulfide bond" evidence="13">
    <location>
        <begin position="341"/>
        <end position="370"/>
    </location>
</feature>
<proteinExistence type="inferred from homology"/>
<feature type="disulfide bond" evidence="14">
    <location>
        <begin position="107"/>
        <end position="119"/>
    </location>
</feature>
<dbReference type="GO" id="GO:0008061">
    <property type="term" value="F:chitin binding"/>
    <property type="evidence" value="ECO:0007669"/>
    <property type="project" value="UniProtKB-UniRule"/>
</dbReference>
<keyword evidence="11" id="KW-0326">Glycosidase</keyword>
<evidence type="ECO:0000256" key="13">
    <source>
        <dbReference type="PIRSR" id="PIRSR001060-2"/>
    </source>
</evidence>
<dbReference type="EC" id="3.2.1.14" evidence="3"/>
<feature type="domain" description="Chitin-binding type-1" evidence="16">
    <location>
        <begin position="41"/>
        <end position="82"/>
    </location>
</feature>
<dbReference type="InterPro" id="IPR000726">
    <property type="entry name" value="Glyco_hydro_19_cat"/>
</dbReference>
<keyword evidence="6" id="KW-0378">Hydrolase</keyword>